<protein>
    <submittedName>
        <fullName evidence="2">N-acetyltransferase</fullName>
    </submittedName>
</protein>
<feature type="region of interest" description="Disordered" evidence="1">
    <location>
        <begin position="1"/>
        <end position="39"/>
    </location>
</feature>
<accession>A0ABY3XWT5</accession>
<name>A0ABY3XWT5_9ACTN</name>
<keyword evidence="3" id="KW-1185">Reference proteome</keyword>
<organism evidence="2 3">
    <name type="scientific">Streptomyces tubbatahanensis</name>
    <dbReference type="NCBI Taxonomy" id="2923272"/>
    <lineage>
        <taxon>Bacteria</taxon>
        <taxon>Bacillati</taxon>
        <taxon>Actinomycetota</taxon>
        <taxon>Actinomycetes</taxon>
        <taxon>Kitasatosporales</taxon>
        <taxon>Streptomycetaceae</taxon>
        <taxon>Streptomyces</taxon>
    </lineage>
</organism>
<dbReference type="SUPFAM" id="SSF55729">
    <property type="entry name" value="Acyl-CoA N-acyltransferases (Nat)"/>
    <property type="match status" value="1"/>
</dbReference>
<reference evidence="2 3" key="1">
    <citation type="journal article" date="2023" name="Microbiol. Spectr.">
        <title>Synergy between Genome Mining, Metabolomics, and Bioinformatics Uncovers Antibacterial Chlorinated Carbazole Alkaloids and Their Biosynthetic Gene Cluster from Streptomyces tubbatahanensis sp. nov., a Novel Actinomycete Isolated from Sulu Sea, Philippines.</title>
        <authorList>
            <person name="Tenebro C.P."/>
            <person name="Trono D.J.V.L."/>
            <person name="Balida L.A.P."/>
            <person name="Bayog L.K.A."/>
            <person name="Bruna J.R."/>
            <person name="Sabido E.M."/>
            <person name="Caspe D.P.C."/>
            <person name="de Los Santos E.L.C."/>
            <person name="Saludes J.P."/>
            <person name="Dalisay D.S."/>
        </authorList>
    </citation>
    <scope>NUCLEOTIDE SEQUENCE [LARGE SCALE GENOMIC DNA]</scope>
    <source>
        <strain evidence="2 3">DSD3025</strain>
    </source>
</reference>
<evidence type="ECO:0000313" key="3">
    <source>
        <dbReference type="Proteomes" id="UP001202244"/>
    </source>
</evidence>
<sequence length="287" mass="30821">MSTDPRPAGLHSDAAPGRPGATSGPGAAPGHSGAPSGSDALDRVVISTLAERPELTGRLYEIDEDWPAFVEHDPAASTLLTWVPELFPASCVVATEGDRVIARGFSVPFAADVDGRQETPDGGWSRVLRWAFTDRWTGRTVTAASALEITIDTGHLGRGLSYRMLAALRRTAAEQGLGALLAPVRPTAKHLWPRLPMAAYARERRDDGLPADPWLRVHVRAGGTVESVASASMTVSASLARWREWTGLPFDRDGDVEVPGALVPVHCDLTHDHAVYVEPNVWVRHAL</sequence>
<evidence type="ECO:0000256" key="1">
    <source>
        <dbReference type="SAM" id="MobiDB-lite"/>
    </source>
</evidence>
<proteinExistence type="predicted"/>
<evidence type="ECO:0000313" key="2">
    <source>
        <dbReference type="EMBL" id="UNS98887.1"/>
    </source>
</evidence>
<dbReference type="RefSeq" id="WP_242754234.1">
    <property type="nucleotide sequence ID" value="NZ_CP093846.1"/>
</dbReference>
<dbReference type="Gene3D" id="3.40.630.30">
    <property type="match status" value="1"/>
</dbReference>
<gene>
    <name evidence="2" type="ORF">MMF93_22300</name>
</gene>
<dbReference type="Proteomes" id="UP001202244">
    <property type="component" value="Chromosome"/>
</dbReference>
<dbReference type="InterPro" id="IPR016181">
    <property type="entry name" value="Acyl_CoA_acyltransferase"/>
</dbReference>
<feature type="compositionally biased region" description="Low complexity" evidence="1">
    <location>
        <begin position="14"/>
        <end position="39"/>
    </location>
</feature>
<dbReference type="EMBL" id="CP093846">
    <property type="protein sequence ID" value="UNS98887.1"/>
    <property type="molecule type" value="Genomic_DNA"/>
</dbReference>